<dbReference type="EMBL" id="JANPWB010000006">
    <property type="protein sequence ID" value="KAJ1180880.1"/>
    <property type="molecule type" value="Genomic_DNA"/>
</dbReference>
<organism evidence="1 2">
    <name type="scientific">Pleurodeles waltl</name>
    <name type="common">Iberian ribbed newt</name>
    <dbReference type="NCBI Taxonomy" id="8319"/>
    <lineage>
        <taxon>Eukaryota</taxon>
        <taxon>Metazoa</taxon>
        <taxon>Chordata</taxon>
        <taxon>Craniata</taxon>
        <taxon>Vertebrata</taxon>
        <taxon>Euteleostomi</taxon>
        <taxon>Amphibia</taxon>
        <taxon>Batrachia</taxon>
        <taxon>Caudata</taxon>
        <taxon>Salamandroidea</taxon>
        <taxon>Salamandridae</taxon>
        <taxon>Pleurodelinae</taxon>
        <taxon>Pleurodeles</taxon>
    </lineage>
</organism>
<gene>
    <name evidence="1" type="ORF">NDU88_006093</name>
</gene>
<accession>A0AAV7TVT8</accession>
<dbReference type="Proteomes" id="UP001066276">
    <property type="component" value="Chromosome 3_2"/>
</dbReference>
<sequence>MSPGVRRVGRLGRPVHVCLSTHARADVPTALSAGGCFKARLHVVFPERSSFKGSHAHARDERPGCYWSNQLV</sequence>
<comment type="caution">
    <text evidence="1">The sequence shown here is derived from an EMBL/GenBank/DDBJ whole genome shotgun (WGS) entry which is preliminary data.</text>
</comment>
<evidence type="ECO:0000313" key="2">
    <source>
        <dbReference type="Proteomes" id="UP001066276"/>
    </source>
</evidence>
<evidence type="ECO:0000313" key="1">
    <source>
        <dbReference type="EMBL" id="KAJ1180880.1"/>
    </source>
</evidence>
<name>A0AAV7TVT8_PLEWA</name>
<dbReference type="AlphaFoldDB" id="A0AAV7TVT8"/>
<reference evidence="1" key="1">
    <citation type="journal article" date="2022" name="bioRxiv">
        <title>Sequencing and chromosome-scale assembly of the giantPleurodeles waltlgenome.</title>
        <authorList>
            <person name="Brown T."/>
            <person name="Elewa A."/>
            <person name="Iarovenko S."/>
            <person name="Subramanian E."/>
            <person name="Araus A.J."/>
            <person name="Petzold A."/>
            <person name="Susuki M."/>
            <person name="Suzuki K.-i.T."/>
            <person name="Hayashi T."/>
            <person name="Toyoda A."/>
            <person name="Oliveira C."/>
            <person name="Osipova E."/>
            <person name="Leigh N.D."/>
            <person name="Simon A."/>
            <person name="Yun M.H."/>
        </authorList>
    </citation>
    <scope>NUCLEOTIDE SEQUENCE</scope>
    <source>
        <strain evidence="1">20211129_DDA</strain>
        <tissue evidence="1">Liver</tissue>
    </source>
</reference>
<proteinExistence type="predicted"/>
<protein>
    <submittedName>
        <fullName evidence="1">Uncharacterized protein</fullName>
    </submittedName>
</protein>
<keyword evidence="2" id="KW-1185">Reference proteome</keyword>